<dbReference type="Proteomes" id="UP000824998">
    <property type="component" value="Unassembled WGS sequence"/>
</dbReference>
<dbReference type="InterPro" id="IPR015034">
    <property type="entry name" value="Bles03"/>
</dbReference>
<name>A0A9P8C4D3_9HELO</name>
<evidence type="ECO:0000256" key="1">
    <source>
        <dbReference type="ARBA" id="ARBA00010568"/>
    </source>
</evidence>
<reference evidence="2" key="1">
    <citation type="journal article" date="2021" name="IMA Fungus">
        <title>Genomic characterization of three marine fungi, including Emericellopsis atlantica sp. nov. with signatures of a generalist lifestyle and marine biomass degradation.</title>
        <authorList>
            <person name="Hagestad O.C."/>
            <person name="Hou L."/>
            <person name="Andersen J.H."/>
            <person name="Hansen E.H."/>
            <person name="Altermark B."/>
            <person name="Li C."/>
            <person name="Kuhnert E."/>
            <person name="Cox R.J."/>
            <person name="Crous P.W."/>
            <person name="Spatafora J.W."/>
            <person name="Lail K."/>
            <person name="Amirebrahimi M."/>
            <person name="Lipzen A."/>
            <person name="Pangilinan J."/>
            <person name="Andreopoulos W."/>
            <person name="Hayes R.D."/>
            <person name="Ng V."/>
            <person name="Grigoriev I.V."/>
            <person name="Jackson S.A."/>
            <person name="Sutton T.D.S."/>
            <person name="Dobson A.D.W."/>
            <person name="Rama T."/>
        </authorList>
    </citation>
    <scope>NUCLEOTIDE SEQUENCE</scope>
    <source>
        <strain evidence="2">TRa018bII</strain>
    </source>
</reference>
<dbReference type="SUPFAM" id="SSF55418">
    <property type="entry name" value="eIF4e-like"/>
    <property type="match status" value="1"/>
</dbReference>
<dbReference type="OrthoDB" id="10067381at2759"/>
<dbReference type="Gene3D" id="3.30.760.10">
    <property type="entry name" value="RNA Cap, Translation Initiation Factor Eif4e"/>
    <property type="match status" value="1"/>
</dbReference>
<organism evidence="2 3">
    <name type="scientific">Amylocarpus encephaloides</name>
    <dbReference type="NCBI Taxonomy" id="45428"/>
    <lineage>
        <taxon>Eukaryota</taxon>
        <taxon>Fungi</taxon>
        <taxon>Dikarya</taxon>
        <taxon>Ascomycota</taxon>
        <taxon>Pezizomycotina</taxon>
        <taxon>Leotiomycetes</taxon>
        <taxon>Helotiales</taxon>
        <taxon>Helotiales incertae sedis</taxon>
        <taxon>Amylocarpus</taxon>
    </lineage>
</organism>
<protein>
    <recommendedName>
        <fullName evidence="4">DUF1917-domain-containing protein</fullName>
    </recommendedName>
</protein>
<dbReference type="Pfam" id="PF08939">
    <property type="entry name" value="Bles03"/>
    <property type="match status" value="1"/>
</dbReference>
<comment type="caution">
    <text evidence="2">The sequence shown here is derived from an EMBL/GenBank/DDBJ whole genome shotgun (WGS) entry which is preliminary data.</text>
</comment>
<evidence type="ECO:0000313" key="3">
    <source>
        <dbReference type="Proteomes" id="UP000824998"/>
    </source>
</evidence>
<dbReference type="AlphaFoldDB" id="A0A9P8C4D3"/>
<gene>
    <name evidence="2" type="ORF">BJ875DRAFT_379371</name>
</gene>
<proteinExistence type="inferred from homology"/>
<dbReference type="InterPro" id="IPR023398">
    <property type="entry name" value="TIF_eIF4e-like"/>
</dbReference>
<dbReference type="EMBL" id="MU251517">
    <property type="protein sequence ID" value="KAG9233070.1"/>
    <property type="molecule type" value="Genomic_DNA"/>
</dbReference>
<comment type="similarity">
    <text evidence="1">Belongs to the UPF0696 family.</text>
</comment>
<keyword evidence="3" id="KW-1185">Reference proteome</keyword>
<dbReference type="PANTHER" id="PTHR31977">
    <property type="entry name" value="UPF0696 PROTEIN C11ORF68"/>
    <property type="match status" value="1"/>
</dbReference>
<evidence type="ECO:0008006" key="4">
    <source>
        <dbReference type="Google" id="ProtNLM"/>
    </source>
</evidence>
<evidence type="ECO:0000313" key="2">
    <source>
        <dbReference type="EMBL" id="KAG9233070.1"/>
    </source>
</evidence>
<dbReference type="PANTHER" id="PTHR31977:SF1">
    <property type="entry name" value="UPF0696 PROTEIN C11ORF68"/>
    <property type="match status" value="1"/>
</dbReference>
<sequence length="365" mass="41303">MAIAESVVLGKRERVDAEEDAGYISPESDFYGGLSHQYRSTRLTILGDETVKQELEQQVNAFDAEAWWANKPIFLEEIADANIEALKKQEKATLYNPYKGLTCARQLEESVPEFLERIRPSKTSTDPWILIANPFRKLKSAGESRGGEGSSKGPANEDANWATFVKLGNSLLEQLTVVKNDIEKKNAKKPKAIVARAIDVEKEKIVKQILDTAVELRRTTGKWMVFCERKEVDEVWQVVAKATAEGDLGIGAKVAPFGGDNRGVQLMCVYTKDFSNLEDVKKVLQKMKTLGLVQTARKPIYYKCDAYTYLEIKSNNEYNIKASLYSSRDFLKTKSQQTKELEQGKLHSLLYKKKEGGDWKKVEWE</sequence>
<accession>A0A9P8C4D3</accession>